<dbReference type="RefSeq" id="WP_264601067.1">
    <property type="nucleotide sequence ID" value="NZ_JAOQNS010000004.1"/>
</dbReference>
<gene>
    <name evidence="9" type="ORF">M2319_001741</name>
</gene>
<keyword evidence="4 9" id="KW-0032">Aminotransferase</keyword>
<evidence type="ECO:0000259" key="8">
    <source>
        <dbReference type="Pfam" id="PF00155"/>
    </source>
</evidence>
<dbReference type="InterPro" id="IPR015424">
    <property type="entry name" value="PyrdxlP-dep_Trfase"/>
</dbReference>
<dbReference type="PRINTS" id="PR00753">
    <property type="entry name" value="ACCSYNTHASE"/>
</dbReference>
<dbReference type="EMBL" id="JAOQNS010000004">
    <property type="protein sequence ID" value="MCW2307410.1"/>
    <property type="molecule type" value="Genomic_DNA"/>
</dbReference>
<organism evidence="9 10">
    <name type="scientific">Rhodobium gokarnense</name>
    <dbReference type="NCBI Taxonomy" id="364296"/>
    <lineage>
        <taxon>Bacteria</taxon>
        <taxon>Pseudomonadati</taxon>
        <taxon>Pseudomonadota</taxon>
        <taxon>Alphaproteobacteria</taxon>
        <taxon>Hyphomicrobiales</taxon>
        <taxon>Rhodobiaceae</taxon>
        <taxon>Rhodobium</taxon>
    </lineage>
</organism>
<dbReference type="GO" id="GO:0008483">
    <property type="term" value="F:transaminase activity"/>
    <property type="evidence" value="ECO:0007669"/>
    <property type="project" value="UniProtKB-KW"/>
</dbReference>
<evidence type="ECO:0000313" key="9">
    <source>
        <dbReference type="EMBL" id="MCW2307410.1"/>
    </source>
</evidence>
<dbReference type="PANTHER" id="PTHR46383">
    <property type="entry name" value="ASPARTATE AMINOTRANSFERASE"/>
    <property type="match status" value="1"/>
</dbReference>
<dbReference type="EC" id="2.6.1.1" evidence="3"/>
<keyword evidence="10" id="KW-1185">Reference proteome</keyword>
<dbReference type="InterPro" id="IPR050596">
    <property type="entry name" value="AspAT/PAT-like"/>
</dbReference>
<protein>
    <recommendedName>
        <fullName evidence="3">aspartate transaminase</fullName>
        <ecNumber evidence="3">2.6.1.1</ecNumber>
    </recommendedName>
</protein>
<dbReference type="Proteomes" id="UP001209755">
    <property type="component" value="Unassembled WGS sequence"/>
</dbReference>
<evidence type="ECO:0000256" key="2">
    <source>
        <dbReference type="ARBA" id="ARBA00007441"/>
    </source>
</evidence>
<keyword evidence="6" id="KW-0663">Pyridoxal phosphate</keyword>
<comment type="caution">
    <text evidence="9">The sequence shown here is derived from an EMBL/GenBank/DDBJ whole genome shotgun (WGS) entry which is preliminary data.</text>
</comment>
<dbReference type="Gene3D" id="3.40.640.10">
    <property type="entry name" value="Type I PLP-dependent aspartate aminotransferase-like (Major domain)"/>
    <property type="match status" value="1"/>
</dbReference>
<accession>A0ABT3HAJ5</accession>
<comment type="catalytic activity">
    <reaction evidence="7">
        <text>L-aspartate + 2-oxoglutarate = oxaloacetate + L-glutamate</text>
        <dbReference type="Rhea" id="RHEA:21824"/>
        <dbReference type="ChEBI" id="CHEBI:16452"/>
        <dbReference type="ChEBI" id="CHEBI:16810"/>
        <dbReference type="ChEBI" id="CHEBI:29985"/>
        <dbReference type="ChEBI" id="CHEBI:29991"/>
        <dbReference type="EC" id="2.6.1.1"/>
    </reaction>
</comment>
<name>A0ABT3HAJ5_9HYPH</name>
<dbReference type="PANTHER" id="PTHR46383:SF2">
    <property type="entry name" value="AMINOTRANSFERASE"/>
    <property type="match status" value="1"/>
</dbReference>
<reference evidence="10" key="1">
    <citation type="submission" date="2023-07" db="EMBL/GenBank/DDBJ databases">
        <title>Genome sequencing of Purple Non-Sulfur Bacteria from various extreme environments.</title>
        <authorList>
            <person name="Mayer M."/>
        </authorList>
    </citation>
    <scope>NUCLEOTIDE SEQUENCE [LARGE SCALE GENOMIC DNA]</scope>
    <source>
        <strain evidence="10">DSM 17935</strain>
    </source>
</reference>
<evidence type="ECO:0000256" key="7">
    <source>
        <dbReference type="ARBA" id="ARBA00049185"/>
    </source>
</evidence>
<evidence type="ECO:0000256" key="1">
    <source>
        <dbReference type="ARBA" id="ARBA00001933"/>
    </source>
</evidence>
<dbReference type="Pfam" id="PF00155">
    <property type="entry name" value="Aminotran_1_2"/>
    <property type="match status" value="1"/>
</dbReference>
<proteinExistence type="inferred from homology"/>
<dbReference type="SUPFAM" id="SSF53383">
    <property type="entry name" value="PLP-dependent transferases"/>
    <property type="match status" value="1"/>
</dbReference>
<sequence>MSANAPAPSARCNVAPFHAMDVLAKANALEAAGRTIVHMEVGQPGAPAPAPVLEAARRVLDVGQVRYTEALGILPLRERIAVHYREAYGIEVPVDRIAITTGSSAAFNLAFLAGFDVGDRVALPTPGYPAYRNILAALGLDAVEIETTAESRWALTPEMVRAAHAEKPLKGVLVASPANPTGTMVRPDALKALTDVCRELGIWFISDEIYHGLVYEGRAETALALSDDAIVINSFSKYYCMTGWRVGWMVVPERLVRPIERLGQNLYLSVPELSQRAAVAAFEAKDALEAIKEGYAANRRLLLDRLPQIGFDELLPVDGAFYVYGSVRKFSNDSMEFAQKMLLEAGVAASPGVDFDPLGGHNYLRFSFAGTTEAIAEGCDRLQNWLR</sequence>
<keyword evidence="5" id="KW-0808">Transferase</keyword>
<dbReference type="InterPro" id="IPR004839">
    <property type="entry name" value="Aminotransferase_I/II_large"/>
</dbReference>
<comment type="similarity">
    <text evidence="2">Belongs to the class-I pyridoxal-phosphate-dependent aminotransferase family.</text>
</comment>
<dbReference type="InterPro" id="IPR015421">
    <property type="entry name" value="PyrdxlP-dep_Trfase_major"/>
</dbReference>
<evidence type="ECO:0000313" key="10">
    <source>
        <dbReference type="Proteomes" id="UP001209755"/>
    </source>
</evidence>
<evidence type="ECO:0000256" key="6">
    <source>
        <dbReference type="ARBA" id="ARBA00022898"/>
    </source>
</evidence>
<evidence type="ECO:0000256" key="4">
    <source>
        <dbReference type="ARBA" id="ARBA00022576"/>
    </source>
</evidence>
<comment type="cofactor">
    <cofactor evidence="1">
        <name>pyridoxal 5'-phosphate</name>
        <dbReference type="ChEBI" id="CHEBI:597326"/>
    </cofactor>
</comment>
<evidence type="ECO:0000256" key="3">
    <source>
        <dbReference type="ARBA" id="ARBA00012753"/>
    </source>
</evidence>
<dbReference type="CDD" id="cd00609">
    <property type="entry name" value="AAT_like"/>
    <property type="match status" value="1"/>
</dbReference>
<feature type="domain" description="Aminotransferase class I/classII large" evidence="8">
    <location>
        <begin position="42"/>
        <end position="382"/>
    </location>
</feature>
<evidence type="ECO:0000256" key="5">
    <source>
        <dbReference type="ARBA" id="ARBA00022679"/>
    </source>
</evidence>